<dbReference type="EMBL" id="CAUOFW020000434">
    <property type="protein sequence ID" value="CAK9134350.1"/>
    <property type="molecule type" value="Genomic_DNA"/>
</dbReference>
<organism evidence="2 3">
    <name type="scientific">Ilex paraguariensis</name>
    <name type="common">yerba mate</name>
    <dbReference type="NCBI Taxonomy" id="185542"/>
    <lineage>
        <taxon>Eukaryota</taxon>
        <taxon>Viridiplantae</taxon>
        <taxon>Streptophyta</taxon>
        <taxon>Embryophyta</taxon>
        <taxon>Tracheophyta</taxon>
        <taxon>Spermatophyta</taxon>
        <taxon>Magnoliopsida</taxon>
        <taxon>eudicotyledons</taxon>
        <taxon>Gunneridae</taxon>
        <taxon>Pentapetalae</taxon>
        <taxon>asterids</taxon>
        <taxon>campanulids</taxon>
        <taxon>Aquifoliales</taxon>
        <taxon>Aquifoliaceae</taxon>
        <taxon>Ilex</taxon>
    </lineage>
</organism>
<evidence type="ECO:0000313" key="2">
    <source>
        <dbReference type="EMBL" id="CAK9134350.1"/>
    </source>
</evidence>
<evidence type="ECO:0000313" key="3">
    <source>
        <dbReference type="Proteomes" id="UP001642360"/>
    </source>
</evidence>
<keyword evidence="3" id="KW-1185">Reference proteome</keyword>
<feature type="non-terminal residue" evidence="2">
    <location>
        <position position="100"/>
    </location>
</feature>
<comment type="caution">
    <text evidence="2">The sequence shown here is derived from an EMBL/GenBank/DDBJ whole genome shotgun (WGS) entry which is preliminary data.</text>
</comment>
<evidence type="ECO:0000256" key="1">
    <source>
        <dbReference type="SAM" id="Coils"/>
    </source>
</evidence>
<protein>
    <submittedName>
        <fullName evidence="2">Uncharacterized protein</fullName>
    </submittedName>
</protein>
<proteinExistence type="predicted"/>
<gene>
    <name evidence="2" type="ORF">ILEXP_LOCUS1285</name>
</gene>
<dbReference type="Proteomes" id="UP001642360">
    <property type="component" value="Unassembled WGS sequence"/>
</dbReference>
<accession>A0ABC8QPA1</accession>
<name>A0ABC8QPA1_9AQUA</name>
<reference evidence="2 3" key="1">
    <citation type="submission" date="2024-02" db="EMBL/GenBank/DDBJ databases">
        <authorList>
            <person name="Vignale AGUSTIN F."/>
            <person name="Sosa J E."/>
            <person name="Modenutti C."/>
        </authorList>
    </citation>
    <scope>NUCLEOTIDE SEQUENCE [LARGE SCALE GENOMIC DNA]</scope>
</reference>
<sequence>MHDAATLGALDSTAKTLDEQKTRLQDLREEPARLLKHVRRQLTRRLNVSATTPFRQDGLLELPNLIGLAKQRQDAYQQELRDIEAERQELTATRQTWLET</sequence>
<dbReference type="AlphaFoldDB" id="A0ABC8QPA1"/>
<keyword evidence="1" id="KW-0175">Coiled coil</keyword>
<feature type="coiled-coil region" evidence="1">
    <location>
        <begin position="66"/>
        <end position="100"/>
    </location>
</feature>